<feature type="chain" id="PRO_5012997853" description="TonB protein C-terminal" evidence="1">
    <location>
        <begin position="21"/>
        <end position="132"/>
    </location>
</feature>
<dbReference type="EMBL" id="FSQW01000001">
    <property type="protein sequence ID" value="SIN59710.1"/>
    <property type="molecule type" value="Genomic_DNA"/>
</dbReference>
<dbReference type="STRING" id="1123272.SAMN02745824_0243"/>
<evidence type="ECO:0000256" key="1">
    <source>
        <dbReference type="SAM" id="SignalP"/>
    </source>
</evidence>
<sequence length="132" mass="14747">MSFLGFAIATSLQAATPAAAAMPPMPEDLNEIPIAEFRNKPTYAYRESLKAKKLTKGCEPTRKVNDGEYYFVSVVMLTDGAGGLKRVTPVSIDCPPLEEYVARYFARTGKDNMQPTADGKPAWRRTMLKFYW</sequence>
<evidence type="ECO:0008006" key="4">
    <source>
        <dbReference type="Google" id="ProtNLM"/>
    </source>
</evidence>
<dbReference type="OrthoDB" id="7594623at2"/>
<keyword evidence="1" id="KW-0732">Signal</keyword>
<organism evidence="2 3">
    <name type="scientific">Parasphingorhabdus marina DSM 22363</name>
    <dbReference type="NCBI Taxonomy" id="1123272"/>
    <lineage>
        <taxon>Bacteria</taxon>
        <taxon>Pseudomonadati</taxon>
        <taxon>Pseudomonadota</taxon>
        <taxon>Alphaproteobacteria</taxon>
        <taxon>Sphingomonadales</taxon>
        <taxon>Sphingomonadaceae</taxon>
        <taxon>Parasphingorhabdus</taxon>
    </lineage>
</organism>
<proteinExistence type="predicted"/>
<gene>
    <name evidence="2" type="ORF">SAMN02745824_0243</name>
</gene>
<dbReference type="AlphaFoldDB" id="A0A1N6CMA7"/>
<dbReference type="Proteomes" id="UP000185192">
    <property type="component" value="Unassembled WGS sequence"/>
</dbReference>
<dbReference type="RefSeq" id="WP_074203345.1">
    <property type="nucleotide sequence ID" value="NZ_FSQW01000001.1"/>
</dbReference>
<accession>A0A1N6CMA7</accession>
<evidence type="ECO:0000313" key="2">
    <source>
        <dbReference type="EMBL" id="SIN59710.1"/>
    </source>
</evidence>
<keyword evidence="3" id="KW-1185">Reference proteome</keyword>
<feature type="signal peptide" evidence="1">
    <location>
        <begin position="1"/>
        <end position="20"/>
    </location>
</feature>
<reference evidence="3" key="1">
    <citation type="submission" date="2016-11" db="EMBL/GenBank/DDBJ databases">
        <authorList>
            <person name="Varghese N."/>
            <person name="Submissions S."/>
        </authorList>
    </citation>
    <scope>NUCLEOTIDE SEQUENCE [LARGE SCALE GENOMIC DNA]</scope>
    <source>
        <strain evidence="3">DSM 22363</strain>
    </source>
</reference>
<protein>
    <recommendedName>
        <fullName evidence="4">TonB protein C-terminal</fullName>
    </recommendedName>
</protein>
<evidence type="ECO:0000313" key="3">
    <source>
        <dbReference type="Proteomes" id="UP000185192"/>
    </source>
</evidence>
<name>A0A1N6CMA7_9SPHN</name>